<evidence type="ECO:0000313" key="21">
    <source>
        <dbReference type="Proteomes" id="UP000515154"/>
    </source>
</evidence>
<dbReference type="PANTHER" id="PTHR23350">
    <property type="entry name" value="PEROXISOME ASSEMBLY PROTEIN 10"/>
    <property type="match status" value="1"/>
</dbReference>
<evidence type="ECO:0000256" key="17">
    <source>
        <dbReference type="ARBA" id="ARBA00023140"/>
    </source>
</evidence>
<dbReference type="EC" id="2.3.2.27" evidence="5"/>
<dbReference type="InterPro" id="IPR006845">
    <property type="entry name" value="Pex_N"/>
</dbReference>
<name>A0A7E6FH15_9MOLL</name>
<dbReference type="InterPro" id="IPR025654">
    <property type="entry name" value="PEX2/10"/>
</dbReference>
<evidence type="ECO:0000256" key="5">
    <source>
        <dbReference type="ARBA" id="ARBA00012483"/>
    </source>
</evidence>
<evidence type="ECO:0000256" key="19">
    <source>
        <dbReference type="SAM" id="Phobius"/>
    </source>
</evidence>
<evidence type="ECO:0000256" key="8">
    <source>
        <dbReference type="ARBA" id="ARBA00022679"/>
    </source>
</evidence>
<evidence type="ECO:0000256" key="16">
    <source>
        <dbReference type="ARBA" id="ARBA00023136"/>
    </source>
</evidence>
<comment type="catalytic activity">
    <reaction evidence="1">
        <text>S-ubiquitinyl-[E2 ubiquitin-conjugating enzyme]-L-cysteine + [acceptor protein]-L-lysine = [E2 ubiquitin-conjugating enzyme]-L-cysteine + N(6)-ubiquitinyl-[acceptor protein]-L-lysine.</text>
        <dbReference type="EC" id="2.3.2.27"/>
    </reaction>
</comment>
<dbReference type="AlphaFoldDB" id="A0A7E6FH15"/>
<dbReference type="SUPFAM" id="SSF57850">
    <property type="entry name" value="RING/U-box"/>
    <property type="match status" value="1"/>
</dbReference>
<dbReference type="RefSeq" id="XP_036366162.1">
    <property type="nucleotide sequence ID" value="XM_036510269.1"/>
</dbReference>
<evidence type="ECO:0000256" key="4">
    <source>
        <dbReference type="ARBA" id="ARBA00008704"/>
    </source>
</evidence>
<dbReference type="GO" id="GO:0016558">
    <property type="term" value="P:protein import into peroxisome matrix"/>
    <property type="evidence" value="ECO:0007669"/>
    <property type="project" value="InterPro"/>
</dbReference>
<evidence type="ECO:0000256" key="3">
    <source>
        <dbReference type="ARBA" id="ARBA00004906"/>
    </source>
</evidence>
<feature type="domain" description="RING-type" evidence="20">
    <location>
        <begin position="261"/>
        <end position="299"/>
    </location>
</feature>
<evidence type="ECO:0000256" key="7">
    <source>
        <dbReference type="ARBA" id="ARBA00022593"/>
    </source>
</evidence>
<comment type="similarity">
    <text evidence="4">Belongs to the pex2/pex10/pex12 family.</text>
</comment>
<evidence type="ECO:0000256" key="18">
    <source>
        <dbReference type="PROSITE-ProRule" id="PRU00175"/>
    </source>
</evidence>
<comment type="pathway">
    <text evidence="3">Protein modification; protein ubiquitination.</text>
</comment>
<comment type="subcellular location">
    <subcellularLocation>
        <location evidence="2">Peroxisome membrane</location>
        <topology evidence="2">Multi-pass membrane protein</topology>
    </subcellularLocation>
</comment>
<organism evidence="21 22">
    <name type="scientific">Octopus sinensis</name>
    <name type="common">East Asian common octopus</name>
    <dbReference type="NCBI Taxonomy" id="2607531"/>
    <lineage>
        <taxon>Eukaryota</taxon>
        <taxon>Metazoa</taxon>
        <taxon>Spiralia</taxon>
        <taxon>Lophotrochozoa</taxon>
        <taxon>Mollusca</taxon>
        <taxon>Cephalopoda</taxon>
        <taxon>Coleoidea</taxon>
        <taxon>Octopodiformes</taxon>
        <taxon>Octopoda</taxon>
        <taxon>Incirrata</taxon>
        <taxon>Octopodidae</taxon>
        <taxon>Octopus</taxon>
    </lineage>
</organism>
<evidence type="ECO:0000256" key="15">
    <source>
        <dbReference type="ARBA" id="ARBA00022989"/>
    </source>
</evidence>
<dbReference type="PROSITE" id="PS00518">
    <property type="entry name" value="ZF_RING_1"/>
    <property type="match status" value="1"/>
</dbReference>
<evidence type="ECO:0000256" key="11">
    <source>
        <dbReference type="ARBA" id="ARBA00022771"/>
    </source>
</evidence>
<keyword evidence="7" id="KW-0962">Peroxisome biogenesis</keyword>
<dbReference type="Gene3D" id="3.30.40.10">
    <property type="entry name" value="Zinc/RING finger domain, C3HC4 (zinc finger)"/>
    <property type="match status" value="1"/>
</dbReference>
<dbReference type="InterPro" id="IPR001841">
    <property type="entry name" value="Znf_RING"/>
</dbReference>
<proteinExistence type="inferred from homology"/>
<evidence type="ECO:0000256" key="1">
    <source>
        <dbReference type="ARBA" id="ARBA00000900"/>
    </source>
</evidence>
<dbReference type="GO" id="GO:0061630">
    <property type="term" value="F:ubiquitin protein ligase activity"/>
    <property type="evidence" value="ECO:0007669"/>
    <property type="project" value="UniProtKB-EC"/>
</dbReference>
<feature type="transmembrane region" description="Helical" evidence="19">
    <location>
        <begin position="206"/>
        <end position="229"/>
    </location>
</feature>
<sequence>MMEDVPAVMSHFFSLFSLTMFRRAGQAEILRSNQKDEFYISYLRSTLSETFQSIVGMRSWIHLRKELEVFADFTYFLLTTAAGFQTLGEEYVNIIQVDGTLRAPVSTMRRSFMILLHVWTPYVFQRFFDKCQKDLMKPDSSLRFLSLHSKEFLIKMIPVVKQCMLFCHRFHLTAFYLRGIFYHIAKRLLGVHYIQFTLKPKTRFGIFWLLGWLTASQLLGGVLISAYQFHKTLQDLKSKVISSPLSICKVKSVATASSHQCPLCLELRHETTVTPCGHLFCWSCILEWCQTKGECPLCREKLLSCRLIYLQNYDF</sequence>
<protein>
    <recommendedName>
        <fullName evidence="5">RING-type E3 ubiquitin transferase</fullName>
        <ecNumber evidence="5">2.3.2.27</ecNumber>
    </recommendedName>
</protein>
<dbReference type="GO" id="GO:0005778">
    <property type="term" value="C:peroxisomal membrane"/>
    <property type="evidence" value="ECO:0007669"/>
    <property type="project" value="UniProtKB-SubCell"/>
</dbReference>
<evidence type="ECO:0000256" key="2">
    <source>
        <dbReference type="ARBA" id="ARBA00004585"/>
    </source>
</evidence>
<dbReference type="InterPro" id="IPR013083">
    <property type="entry name" value="Znf_RING/FYVE/PHD"/>
</dbReference>
<keyword evidence="9 19" id="KW-0812">Transmembrane</keyword>
<dbReference type="Pfam" id="PF13639">
    <property type="entry name" value="zf-RING_2"/>
    <property type="match status" value="1"/>
</dbReference>
<evidence type="ECO:0000256" key="13">
    <source>
        <dbReference type="ARBA" id="ARBA00022833"/>
    </source>
</evidence>
<keyword evidence="11 18" id="KW-0863">Zinc-finger</keyword>
<dbReference type="GO" id="GO:0008270">
    <property type="term" value="F:zinc ion binding"/>
    <property type="evidence" value="ECO:0007669"/>
    <property type="project" value="UniProtKB-KW"/>
</dbReference>
<keyword evidence="17" id="KW-0576">Peroxisome</keyword>
<evidence type="ECO:0000256" key="10">
    <source>
        <dbReference type="ARBA" id="ARBA00022723"/>
    </source>
</evidence>
<dbReference type="InterPro" id="IPR017907">
    <property type="entry name" value="Znf_RING_CS"/>
</dbReference>
<keyword evidence="12" id="KW-0833">Ubl conjugation pathway</keyword>
<evidence type="ECO:0000256" key="12">
    <source>
        <dbReference type="ARBA" id="ARBA00022786"/>
    </source>
</evidence>
<keyword evidence="16 19" id="KW-0472">Membrane</keyword>
<evidence type="ECO:0000256" key="14">
    <source>
        <dbReference type="ARBA" id="ARBA00022927"/>
    </source>
</evidence>
<dbReference type="CDD" id="cd16527">
    <property type="entry name" value="RING-HC_PEX10"/>
    <property type="match status" value="1"/>
</dbReference>
<dbReference type="Proteomes" id="UP000515154">
    <property type="component" value="Linkage group LG17"/>
</dbReference>
<evidence type="ECO:0000256" key="6">
    <source>
        <dbReference type="ARBA" id="ARBA00022448"/>
    </source>
</evidence>
<dbReference type="PANTHER" id="PTHR23350:SF0">
    <property type="entry name" value="PEROXISOME BIOGENESIS FACTOR 10"/>
    <property type="match status" value="1"/>
</dbReference>
<keyword evidence="8" id="KW-0808">Transferase</keyword>
<keyword evidence="14" id="KW-0653">Protein transport</keyword>
<keyword evidence="13" id="KW-0862">Zinc</keyword>
<evidence type="ECO:0000256" key="9">
    <source>
        <dbReference type="ARBA" id="ARBA00022692"/>
    </source>
</evidence>
<dbReference type="PROSITE" id="PS50089">
    <property type="entry name" value="ZF_RING_2"/>
    <property type="match status" value="1"/>
</dbReference>
<keyword evidence="6" id="KW-0813">Transport</keyword>
<keyword evidence="21" id="KW-1185">Reference proteome</keyword>
<keyword evidence="15 19" id="KW-1133">Transmembrane helix</keyword>
<evidence type="ECO:0000313" key="22">
    <source>
        <dbReference type="RefSeq" id="XP_036366162.1"/>
    </source>
</evidence>
<reference evidence="22" key="1">
    <citation type="submission" date="2025-08" db="UniProtKB">
        <authorList>
            <consortium name="RefSeq"/>
        </authorList>
    </citation>
    <scope>IDENTIFICATION</scope>
</reference>
<dbReference type="Pfam" id="PF04757">
    <property type="entry name" value="Pex2_Pex12"/>
    <property type="match status" value="1"/>
</dbReference>
<gene>
    <name evidence="22" type="primary">LOC115220948</name>
</gene>
<accession>A0A7E6FH15</accession>
<keyword evidence="10" id="KW-0479">Metal-binding</keyword>
<dbReference type="SMART" id="SM00184">
    <property type="entry name" value="RING"/>
    <property type="match status" value="1"/>
</dbReference>
<evidence type="ECO:0000259" key="20">
    <source>
        <dbReference type="PROSITE" id="PS50089"/>
    </source>
</evidence>